<protein>
    <submittedName>
        <fullName evidence="3">Alpha,alpha-trehalase</fullName>
    </submittedName>
</protein>
<dbReference type="Pfam" id="PF01204">
    <property type="entry name" value="Trehalase"/>
    <property type="match status" value="1"/>
</dbReference>
<dbReference type="AlphaFoldDB" id="A0A1I7K1G7"/>
<dbReference type="NCBIfam" id="NF009773">
    <property type="entry name" value="PRK13270.1"/>
    <property type="match status" value="1"/>
</dbReference>
<dbReference type="InterPro" id="IPR001661">
    <property type="entry name" value="Glyco_hydro_37"/>
</dbReference>
<reference evidence="4" key="1">
    <citation type="submission" date="2016-10" db="EMBL/GenBank/DDBJ databases">
        <authorList>
            <person name="Varghese N."/>
            <person name="Submissions S."/>
        </authorList>
    </citation>
    <scope>NUCLEOTIDE SEQUENCE [LARGE SCALE GENOMIC DNA]</scope>
    <source>
        <strain evidence="4">CGMCC 1.6981</strain>
    </source>
</reference>
<dbReference type="PROSITE" id="PS00928">
    <property type="entry name" value="TREHALASE_2"/>
    <property type="match status" value="1"/>
</dbReference>
<dbReference type="PANTHER" id="PTHR23403">
    <property type="entry name" value="TREHALASE"/>
    <property type="match status" value="1"/>
</dbReference>
<dbReference type="SUPFAM" id="SSF48208">
    <property type="entry name" value="Six-hairpin glycosidases"/>
    <property type="match status" value="1"/>
</dbReference>
<dbReference type="InterPro" id="IPR012341">
    <property type="entry name" value="6hp_glycosidase-like_sf"/>
</dbReference>
<dbReference type="PROSITE" id="PS00927">
    <property type="entry name" value="TREHALASE_1"/>
    <property type="match status" value="1"/>
</dbReference>
<evidence type="ECO:0000256" key="2">
    <source>
        <dbReference type="ARBA" id="ARBA00023295"/>
    </source>
</evidence>
<organism evidence="3 4">
    <name type="scientific">Halomonas korlensis</name>
    <dbReference type="NCBI Taxonomy" id="463301"/>
    <lineage>
        <taxon>Bacteria</taxon>
        <taxon>Pseudomonadati</taxon>
        <taxon>Pseudomonadota</taxon>
        <taxon>Gammaproteobacteria</taxon>
        <taxon>Oceanospirillales</taxon>
        <taxon>Halomonadaceae</taxon>
        <taxon>Halomonas</taxon>
    </lineage>
</organism>
<evidence type="ECO:0000313" key="4">
    <source>
        <dbReference type="Proteomes" id="UP000198693"/>
    </source>
</evidence>
<dbReference type="InterPro" id="IPR018232">
    <property type="entry name" value="Glyco_hydro_37_CS"/>
</dbReference>
<dbReference type="InterPro" id="IPR008928">
    <property type="entry name" value="6-hairpin_glycosidase_sf"/>
</dbReference>
<name>A0A1I7K1G7_9GAMM</name>
<dbReference type="STRING" id="463301.SAMN04487955_1146"/>
<dbReference type="Proteomes" id="UP000198693">
    <property type="component" value="Unassembled WGS sequence"/>
</dbReference>
<sequence>MQGAMHNTGTPQALEAPHVGMACAPGFALDEKACVKPQANLMAPLVAHVTLPPNLLWGELFHAIQERHIYPDSKIFVDLVPRELPETILSEYTRLKDQPNFDDAALHAFVDAYFQSEVPPGEAYRAASGCDIEAHIDTLWTVLTRHPQPDAPPLTSRLHLRYPYLIPGGRFDEIYYWDSYFIMLGLEESNRHDLACNLVHNLAHLIREYGHVPNGNRTYYLTRSQPPMFSSMVQRLAERHDRDAYRRFLPELEKEYAYWMDGEDTLPRGQAHRRLVRLDDGTLLNRYWDDLCIPRQESHHEDMGTAAESQRPHMDVWRNLRAATESGWDYSSRWLAENGNDDDNALHTIRTVDILPVDLNTLLHHLEKTLAKAHQSNGNTEQAQSYRDRAQARYQAIQQIFWDGERGHFADYLWAEGTPTRSVNGAMVFPLYYGIATPHQAEQVARVLERDLLQPGGLAATNQESGQQWDAPNGWAPLQWIAISGLRDYVEHDLARTIAERWVTTNLQRYSLENKLLEKYDVYTNQHASGGEYPAQDGFGWTNGVLRKLLTLYPRDGWVPEIA</sequence>
<keyword evidence="2" id="KW-0326">Glycosidase</keyword>
<dbReference type="GO" id="GO:0004555">
    <property type="term" value="F:alpha,alpha-trehalase activity"/>
    <property type="evidence" value="ECO:0007669"/>
    <property type="project" value="InterPro"/>
</dbReference>
<evidence type="ECO:0000256" key="1">
    <source>
        <dbReference type="ARBA" id="ARBA00022801"/>
    </source>
</evidence>
<dbReference type="PRINTS" id="PR00744">
    <property type="entry name" value="GLHYDRLASE37"/>
</dbReference>
<dbReference type="EMBL" id="FPBP01000014">
    <property type="protein sequence ID" value="SFU91241.1"/>
    <property type="molecule type" value="Genomic_DNA"/>
</dbReference>
<proteinExistence type="predicted"/>
<keyword evidence="1" id="KW-0378">Hydrolase</keyword>
<evidence type="ECO:0000313" key="3">
    <source>
        <dbReference type="EMBL" id="SFU91241.1"/>
    </source>
</evidence>
<dbReference type="Gene3D" id="1.50.10.10">
    <property type="match status" value="1"/>
</dbReference>
<dbReference type="OrthoDB" id="106887at2"/>
<dbReference type="PANTHER" id="PTHR23403:SF1">
    <property type="entry name" value="TREHALASE"/>
    <property type="match status" value="1"/>
</dbReference>
<dbReference type="GO" id="GO:0005993">
    <property type="term" value="P:trehalose catabolic process"/>
    <property type="evidence" value="ECO:0007669"/>
    <property type="project" value="TreeGrafter"/>
</dbReference>
<keyword evidence="4" id="KW-1185">Reference proteome</keyword>
<accession>A0A1I7K1G7</accession>
<gene>
    <name evidence="3" type="ORF">SAMN04487955_1146</name>
</gene>